<dbReference type="Gene3D" id="3.20.20.70">
    <property type="entry name" value="Aldolase class I"/>
    <property type="match status" value="1"/>
</dbReference>
<accession>A0A8H5AUU9</accession>
<dbReference type="Pfam" id="PF03537">
    <property type="entry name" value="Glyco_hydro_114"/>
    <property type="match status" value="1"/>
</dbReference>
<feature type="domain" description="Glycoside-hydrolase family GH114 TIM-barrel" evidence="4">
    <location>
        <begin position="35"/>
        <end position="255"/>
    </location>
</feature>
<feature type="chain" id="PRO_5034401147" description="alpha-galactosidase" evidence="3">
    <location>
        <begin position="19"/>
        <end position="522"/>
    </location>
</feature>
<reference evidence="5 6" key="1">
    <citation type="journal article" date="2020" name="ISME J.">
        <title>Uncovering the hidden diversity of litter-decomposition mechanisms in mushroom-forming fungi.</title>
        <authorList>
            <person name="Floudas D."/>
            <person name="Bentzer J."/>
            <person name="Ahren D."/>
            <person name="Johansson T."/>
            <person name="Persson P."/>
            <person name="Tunlid A."/>
        </authorList>
    </citation>
    <scope>NUCLEOTIDE SEQUENCE [LARGE SCALE GENOMIC DNA]</scope>
    <source>
        <strain evidence="5 6">CBS 175.51</strain>
    </source>
</reference>
<proteinExistence type="predicted"/>
<comment type="catalytic activity">
    <reaction evidence="1">
        <text>Hydrolysis of terminal, non-reducing alpha-D-galactose residues in alpha-D-galactosides, including galactose oligosaccharides, galactomannans and galactolipids.</text>
        <dbReference type="EC" id="3.2.1.22"/>
    </reaction>
</comment>
<dbReference type="Proteomes" id="UP000541558">
    <property type="component" value="Unassembled WGS sequence"/>
</dbReference>
<name>A0A8H5AUU9_9AGAR</name>
<comment type="caution">
    <text evidence="5">The sequence shown here is derived from an EMBL/GenBank/DDBJ whole genome shotgun (WGS) entry which is preliminary data.</text>
</comment>
<evidence type="ECO:0000256" key="1">
    <source>
        <dbReference type="ARBA" id="ARBA00001255"/>
    </source>
</evidence>
<evidence type="ECO:0000259" key="4">
    <source>
        <dbReference type="Pfam" id="PF03537"/>
    </source>
</evidence>
<dbReference type="EC" id="3.2.1.22" evidence="2"/>
<dbReference type="GO" id="GO:0004557">
    <property type="term" value="F:alpha-galactosidase activity"/>
    <property type="evidence" value="ECO:0007669"/>
    <property type="project" value="UniProtKB-EC"/>
</dbReference>
<keyword evidence="6" id="KW-1185">Reference proteome</keyword>
<dbReference type="InterPro" id="IPR013785">
    <property type="entry name" value="Aldolase_TIM"/>
</dbReference>
<evidence type="ECO:0000256" key="2">
    <source>
        <dbReference type="ARBA" id="ARBA00012755"/>
    </source>
</evidence>
<gene>
    <name evidence="5" type="ORF">D9611_012579</name>
</gene>
<evidence type="ECO:0000313" key="5">
    <source>
        <dbReference type="EMBL" id="KAF5311316.1"/>
    </source>
</evidence>
<keyword evidence="3" id="KW-0732">Signal</keyword>
<dbReference type="InterPro" id="IPR017853">
    <property type="entry name" value="GH"/>
</dbReference>
<dbReference type="AlphaFoldDB" id="A0A8H5AUU9"/>
<dbReference type="EMBL" id="JAACJK010000227">
    <property type="protein sequence ID" value="KAF5311316.1"/>
    <property type="molecule type" value="Genomic_DNA"/>
</dbReference>
<evidence type="ECO:0000313" key="6">
    <source>
        <dbReference type="Proteomes" id="UP000541558"/>
    </source>
</evidence>
<feature type="signal peptide" evidence="3">
    <location>
        <begin position="1"/>
        <end position="18"/>
    </location>
</feature>
<dbReference type="PANTHER" id="PTHR35273">
    <property type="entry name" value="ALPHA-1,4 POLYGALACTOSAMINIDASE, PUTATIVE (AFU_ORTHOLOGUE AFUA_3G07890)-RELATED"/>
    <property type="match status" value="1"/>
</dbReference>
<dbReference type="InterPro" id="IPR004352">
    <property type="entry name" value="GH114_TIM-barrel"/>
</dbReference>
<dbReference type="SUPFAM" id="SSF51445">
    <property type="entry name" value="(Trans)glycosidases"/>
    <property type="match status" value="1"/>
</dbReference>
<evidence type="ECO:0000256" key="3">
    <source>
        <dbReference type="SAM" id="SignalP"/>
    </source>
</evidence>
<protein>
    <recommendedName>
        <fullName evidence="2">alpha-galactosidase</fullName>
        <ecNumber evidence="2">3.2.1.22</ecNumber>
    </recommendedName>
</protein>
<dbReference type="OrthoDB" id="2108802at2759"/>
<organism evidence="5 6">
    <name type="scientific">Ephemerocybe angulata</name>
    <dbReference type="NCBI Taxonomy" id="980116"/>
    <lineage>
        <taxon>Eukaryota</taxon>
        <taxon>Fungi</taxon>
        <taxon>Dikarya</taxon>
        <taxon>Basidiomycota</taxon>
        <taxon>Agaricomycotina</taxon>
        <taxon>Agaricomycetes</taxon>
        <taxon>Agaricomycetidae</taxon>
        <taxon>Agaricales</taxon>
        <taxon>Agaricineae</taxon>
        <taxon>Psathyrellaceae</taxon>
        <taxon>Ephemerocybe</taxon>
    </lineage>
</organism>
<sequence length="522" mass="57981">MMLSTFALALCSIAMAQASTPPNKRSLVLPPENGQFDYQLGGEYTPPPGTQIVVRDRTASPAPNIYSICYINAFQTQPDETAWWKANHDTLLLRNADNKYFEDSEWPGEVFFDTRTNETRTAIAGVLNGWIDGCAAAGFKAIDPDNLDTYTRSKGLLTKTDNLALAKLIADHAHTLDIAIGQKNCAELGAEGKTTVGFDFAVAEECQAYEECGAYTDVYGASVLEIEYTDSKDSQKVFQDACKSRSSVILRDRKLAALGKRGRCHRRSSNRASGIRKRDFATFLRALYPSYEDVISGGFTFSEEEWISVLKLSTIWGIQKLRDQSIDMLSGITPVQKVILGRAHQVRKWLLDGIAECVRNRSKTIDGLLQLGLETAFKVLWIRDQCATLHGLSFNPKGLQFKLSLLKCADCMERYYTEGPAWSCGSCNRSIGVDDADAITLSHGQCEWMDGKEHIRIDPPNMQCTSCALPVLPSGRRVRCPRCNSKGELMEFILEGRADLATLVLEEFGDEIMDSTVELQPR</sequence>
<dbReference type="PANTHER" id="PTHR35273:SF2">
    <property type="entry name" value="ALPHA-GALACTOSIDASE"/>
    <property type="match status" value="1"/>
</dbReference>